<feature type="binding site" evidence="12">
    <location>
        <begin position="255"/>
        <end position="258"/>
    </location>
    <ligand>
        <name>ATP</name>
        <dbReference type="ChEBI" id="CHEBI:30616"/>
    </ligand>
</feature>
<feature type="region of interest" description="Cytidylyltransferase" evidence="12">
    <location>
        <begin position="408"/>
        <end position="548"/>
    </location>
</feature>
<comment type="similarity">
    <text evidence="12">In the C-terminal section; belongs to the cytidylyltransferase family.</text>
</comment>
<dbReference type="InterPro" id="IPR011913">
    <property type="entry name" value="RfaE_dom_I"/>
</dbReference>
<dbReference type="GO" id="GO:0005829">
    <property type="term" value="C:cytosol"/>
    <property type="evidence" value="ECO:0007669"/>
    <property type="project" value="TreeGrafter"/>
</dbReference>
<dbReference type="PANTHER" id="PTHR46969">
    <property type="entry name" value="BIFUNCTIONAL PROTEIN HLDE"/>
    <property type="match status" value="1"/>
</dbReference>
<keyword evidence="10 12" id="KW-0119">Carbohydrate metabolism</keyword>
<dbReference type="InterPro" id="IPR023030">
    <property type="entry name" value="Bifunc_HldE"/>
</dbReference>
<sequence>MSSAALLEAGRLVSERGTSSRTEARTAAESGLARLARTNRPVGLADLSDHCKEVASDIMYFDFSGLRITVVGDLILDRYLEGLVKRLSPEAPVAVLLQQSERDVLGGAANVAANLSALGAKTDLVGVVGADGTGARLLDMLERLVGVRTDIVVDKDRPTTCKTRVASGAHQIVRIDHELSNFVQVETEADLVGAARNAAEQADVVVLSDYAKGACSDRVIRETIECATRAGRPSIVDPKRHSLEIYRGATLITPNRDELMNAVRMPCETDAEVERAGKRAIEHTGASILLTRSEQGLSFFSPDGHVLHLPTATQDVFDVSGAGDTVLAVTALGYGANLPVSQIMRLANTAAGIVVGKVGTAVVTLPELYAALEKQMGSPRGERGGLVTLHQALDQRERWRRQGLTVGFTNGCFDLLHSGHAVLLSKAAEACDKLIVAINSDASVKRLKGPSRPIQTEESRAHLLGEMRMVDLVVSFQDDTPIRLVEALQPDVLVKGADYTEDQVVGSEFVKALGGKVVLVPLMPHQSTSSLIRRGLGGIVSNAAGSET</sequence>
<comment type="pathway">
    <text evidence="3">Bacterial outer membrane biogenesis; LPS core biosynthesis.</text>
</comment>
<name>A0A560KVQ4_9BRAD</name>
<protein>
    <recommendedName>
        <fullName evidence="12">Bifunctional protein HldE</fullName>
    </recommendedName>
    <domain>
        <recommendedName>
            <fullName evidence="12">D-beta-D-heptose 7-phosphate kinase</fullName>
            <ecNumber evidence="12">2.7.1.167</ecNumber>
        </recommendedName>
        <alternativeName>
            <fullName evidence="12">D-beta-D-heptose 7-phosphotransferase</fullName>
        </alternativeName>
        <alternativeName>
            <fullName evidence="12">D-glycero-beta-D-manno-heptose-7-phosphate kinase</fullName>
        </alternativeName>
    </domain>
    <domain>
        <recommendedName>
            <fullName evidence="12">D-beta-D-heptose 1-phosphate adenylyltransferase</fullName>
            <ecNumber evidence="12">2.7.7.70</ecNumber>
        </recommendedName>
        <alternativeName>
            <fullName evidence="12">D-glycero-beta-D-manno-heptose 1-phosphate adenylyltransferase</fullName>
        </alternativeName>
    </domain>
</protein>
<dbReference type="GO" id="GO:0005524">
    <property type="term" value="F:ATP binding"/>
    <property type="evidence" value="ECO:0007669"/>
    <property type="project" value="UniProtKB-UniRule"/>
</dbReference>
<evidence type="ECO:0000256" key="5">
    <source>
        <dbReference type="ARBA" id="ARBA00022695"/>
    </source>
</evidence>
<dbReference type="Gene3D" id="3.40.1190.20">
    <property type="match status" value="1"/>
</dbReference>
<feature type="region of interest" description="Disordered" evidence="13">
    <location>
        <begin position="1"/>
        <end position="29"/>
    </location>
</feature>
<evidence type="ECO:0000256" key="3">
    <source>
        <dbReference type="ARBA" id="ARBA00004713"/>
    </source>
</evidence>
<dbReference type="AlphaFoldDB" id="A0A560KVQ4"/>
<comment type="caution">
    <text evidence="16">The sequence shown here is derived from an EMBL/GenBank/DDBJ whole genome shotgun (WGS) entry which is preliminary data.</text>
</comment>
<evidence type="ECO:0000256" key="7">
    <source>
        <dbReference type="ARBA" id="ARBA00022777"/>
    </source>
</evidence>
<dbReference type="NCBIfam" id="TIGR00125">
    <property type="entry name" value="cyt_tran_rel"/>
    <property type="match status" value="1"/>
</dbReference>
<dbReference type="Pfam" id="PF00294">
    <property type="entry name" value="PfkB"/>
    <property type="match status" value="1"/>
</dbReference>
<evidence type="ECO:0000256" key="2">
    <source>
        <dbReference type="ARBA" id="ARBA00003753"/>
    </source>
</evidence>
<feature type="domain" description="Cytidyltransferase-like" evidence="15">
    <location>
        <begin position="408"/>
        <end position="516"/>
    </location>
</feature>
<evidence type="ECO:0000256" key="9">
    <source>
        <dbReference type="ARBA" id="ARBA00023268"/>
    </source>
</evidence>
<evidence type="ECO:0000256" key="1">
    <source>
        <dbReference type="ARBA" id="ARBA00002319"/>
    </source>
</evidence>
<comment type="subunit">
    <text evidence="12">Homodimer.</text>
</comment>
<evidence type="ECO:0000256" key="4">
    <source>
        <dbReference type="ARBA" id="ARBA00022679"/>
    </source>
</evidence>
<evidence type="ECO:0000313" key="17">
    <source>
        <dbReference type="Proteomes" id="UP000321304"/>
    </source>
</evidence>
<dbReference type="PANTHER" id="PTHR46969:SF1">
    <property type="entry name" value="BIFUNCTIONAL PROTEIN HLDE"/>
    <property type="match status" value="1"/>
</dbReference>
<dbReference type="GO" id="GO:0097171">
    <property type="term" value="P:ADP-L-glycero-beta-D-manno-heptose biosynthetic process"/>
    <property type="evidence" value="ECO:0007669"/>
    <property type="project" value="UniProtKB-UniPathway"/>
</dbReference>
<gene>
    <name evidence="12" type="primary">hldE</name>
    <name evidence="16" type="ORF">FBZ93_12294</name>
</gene>
<dbReference type="NCBIfam" id="TIGR02199">
    <property type="entry name" value="rfaE_dom_II"/>
    <property type="match status" value="1"/>
</dbReference>
<keyword evidence="9 12" id="KW-0511">Multifunctional enzyme</keyword>
<dbReference type="CDD" id="cd01172">
    <property type="entry name" value="RfaE_like"/>
    <property type="match status" value="1"/>
</dbReference>
<keyword evidence="6 12" id="KW-0547">Nucleotide-binding</keyword>
<dbReference type="NCBIfam" id="TIGR02198">
    <property type="entry name" value="rfaE_dom_I"/>
    <property type="match status" value="1"/>
</dbReference>
<dbReference type="SUPFAM" id="SSF53613">
    <property type="entry name" value="Ribokinase-like"/>
    <property type="match status" value="1"/>
</dbReference>
<dbReference type="Proteomes" id="UP000321304">
    <property type="component" value="Unassembled WGS sequence"/>
</dbReference>
<comment type="catalytic activity">
    <reaction evidence="12">
        <text>D-glycero-beta-D-manno-heptose 7-phosphate + ATP = D-glycero-beta-D-manno-heptose 1,7-bisphosphate + ADP + H(+)</text>
        <dbReference type="Rhea" id="RHEA:27473"/>
        <dbReference type="ChEBI" id="CHEBI:15378"/>
        <dbReference type="ChEBI" id="CHEBI:30616"/>
        <dbReference type="ChEBI" id="CHEBI:60204"/>
        <dbReference type="ChEBI" id="CHEBI:60208"/>
        <dbReference type="ChEBI" id="CHEBI:456216"/>
        <dbReference type="EC" id="2.7.1.167"/>
    </reaction>
</comment>
<dbReference type="InterPro" id="IPR011611">
    <property type="entry name" value="PfkB_dom"/>
</dbReference>
<evidence type="ECO:0000259" key="15">
    <source>
        <dbReference type="Pfam" id="PF01467"/>
    </source>
</evidence>
<dbReference type="GO" id="GO:0016773">
    <property type="term" value="F:phosphotransferase activity, alcohol group as acceptor"/>
    <property type="evidence" value="ECO:0007669"/>
    <property type="project" value="InterPro"/>
</dbReference>
<keyword evidence="4 12" id="KW-0808">Transferase</keyword>
<evidence type="ECO:0000313" key="16">
    <source>
        <dbReference type="EMBL" id="TWB87313.1"/>
    </source>
</evidence>
<comment type="catalytic activity">
    <reaction evidence="11 12">
        <text>D-glycero-beta-D-manno-heptose 1-phosphate + ATP + H(+) = ADP-D-glycero-beta-D-manno-heptose + diphosphate</text>
        <dbReference type="Rhea" id="RHEA:27465"/>
        <dbReference type="ChEBI" id="CHEBI:15378"/>
        <dbReference type="ChEBI" id="CHEBI:30616"/>
        <dbReference type="ChEBI" id="CHEBI:33019"/>
        <dbReference type="ChEBI" id="CHEBI:59967"/>
        <dbReference type="ChEBI" id="CHEBI:61593"/>
        <dbReference type="EC" id="2.7.7.70"/>
    </reaction>
</comment>
<dbReference type="EC" id="2.7.7.70" evidence="12"/>
<keyword evidence="17" id="KW-1185">Reference proteome</keyword>
<proteinExistence type="inferred from homology"/>
<dbReference type="InterPro" id="IPR002173">
    <property type="entry name" value="Carboh/pur_kinase_PfkB_CS"/>
</dbReference>
<feature type="region of interest" description="Ribokinase" evidence="12">
    <location>
        <begin position="1"/>
        <end position="380"/>
    </location>
</feature>
<dbReference type="UniPathway" id="UPA00958"/>
<evidence type="ECO:0000256" key="6">
    <source>
        <dbReference type="ARBA" id="ARBA00022741"/>
    </source>
</evidence>
<comment type="function">
    <text evidence="1 12">Catalyzes the phosphorylation of D-glycero-D-manno-heptose 7-phosphate at the C-1 position to selectively form D-glycero-beta-D-manno-heptose-1,7-bisphosphate.</text>
</comment>
<dbReference type="EC" id="2.7.1.167" evidence="12"/>
<evidence type="ECO:0000256" key="10">
    <source>
        <dbReference type="ARBA" id="ARBA00023277"/>
    </source>
</evidence>
<accession>A0A560KVQ4</accession>
<comment type="function">
    <text evidence="2 12">Catalyzes the ADP transfer from ATP to D-glycero-beta-D-manno-heptose 1-phosphate, yielding ADP-D-glycero-beta-D-manno-heptose.</text>
</comment>
<keyword evidence="8 12" id="KW-0067">ATP-binding</keyword>
<feature type="active site" evidence="12">
    <location>
        <position position="324"/>
    </location>
</feature>
<comment type="pathway">
    <text evidence="12">Nucleotide-sugar biosynthesis; ADP-L-glycero-beta-D-manno-heptose biosynthesis; ADP-L-glycero-beta-D-manno-heptose from D-glycero-beta-D-manno-heptose 7-phosphate: step 1/4.</text>
</comment>
<dbReference type="PROSITE" id="PS00583">
    <property type="entry name" value="PFKB_KINASES_1"/>
    <property type="match status" value="1"/>
</dbReference>
<dbReference type="Pfam" id="PF01467">
    <property type="entry name" value="CTP_transf_like"/>
    <property type="match status" value="1"/>
</dbReference>
<keyword evidence="7 12" id="KW-0418">Kinase</keyword>
<dbReference type="InterPro" id="IPR011914">
    <property type="entry name" value="RfaE_dom_II"/>
</dbReference>
<evidence type="ECO:0000259" key="14">
    <source>
        <dbReference type="Pfam" id="PF00294"/>
    </source>
</evidence>
<evidence type="ECO:0000256" key="11">
    <source>
        <dbReference type="ARBA" id="ARBA00047428"/>
    </source>
</evidence>
<evidence type="ECO:0000256" key="8">
    <source>
        <dbReference type="ARBA" id="ARBA00022840"/>
    </source>
</evidence>
<organism evidence="16 17">
    <name type="scientific">Bradyrhizobium macuxiense</name>
    <dbReference type="NCBI Taxonomy" id="1755647"/>
    <lineage>
        <taxon>Bacteria</taxon>
        <taxon>Pseudomonadati</taxon>
        <taxon>Pseudomonadota</taxon>
        <taxon>Alphaproteobacteria</taxon>
        <taxon>Hyphomicrobiales</taxon>
        <taxon>Nitrobacteraceae</taxon>
        <taxon>Bradyrhizobium</taxon>
    </lineage>
</organism>
<dbReference type="GO" id="GO:0033785">
    <property type="term" value="F:heptose 7-phosphate kinase activity"/>
    <property type="evidence" value="ECO:0007669"/>
    <property type="project" value="UniProtKB-UniRule"/>
</dbReference>
<dbReference type="SUPFAM" id="SSF52374">
    <property type="entry name" value="Nucleotidylyl transferase"/>
    <property type="match status" value="1"/>
</dbReference>
<dbReference type="Gene3D" id="3.40.50.620">
    <property type="entry name" value="HUPs"/>
    <property type="match status" value="1"/>
</dbReference>
<keyword evidence="5 12" id="KW-0548">Nucleotidyltransferase</keyword>
<evidence type="ECO:0000256" key="12">
    <source>
        <dbReference type="HAMAP-Rule" id="MF_01603"/>
    </source>
</evidence>
<dbReference type="HAMAP" id="MF_01603">
    <property type="entry name" value="HldE"/>
    <property type="match status" value="1"/>
</dbReference>
<dbReference type="GO" id="GO:0033786">
    <property type="term" value="F:heptose-1-phosphate adenylyltransferase activity"/>
    <property type="evidence" value="ECO:0007669"/>
    <property type="project" value="UniProtKB-UniRule"/>
</dbReference>
<dbReference type="InterPro" id="IPR014729">
    <property type="entry name" value="Rossmann-like_a/b/a_fold"/>
</dbReference>
<dbReference type="EMBL" id="VITY01000022">
    <property type="protein sequence ID" value="TWB87313.1"/>
    <property type="molecule type" value="Genomic_DNA"/>
</dbReference>
<dbReference type="UniPathway" id="UPA00356">
    <property type="reaction ID" value="UER00437"/>
</dbReference>
<dbReference type="GO" id="GO:0009244">
    <property type="term" value="P:lipopolysaccharide core region biosynthetic process"/>
    <property type="evidence" value="ECO:0007669"/>
    <property type="project" value="UniProtKB-UniPathway"/>
</dbReference>
<dbReference type="InterPro" id="IPR004821">
    <property type="entry name" value="Cyt_trans-like"/>
</dbReference>
<evidence type="ECO:0000256" key="13">
    <source>
        <dbReference type="SAM" id="MobiDB-lite"/>
    </source>
</evidence>
<reference evidence="16 17" key="1">
    <citation type="submission" date="2019-06" db="EMBL/GenBank/DDBJ databases">
        <title>Genomic Encyclopedia of Type Strains, Phase IV (KMG-V): Genome sequencing to study the core and pangenomes of soil and plant-associated prokaryotes.</title>
        <authorList>
            <person name="Whitman W."/>
        </authorList>
    </citation>
    <scope>NUCLEOTIDE SEQUENCE [LARGE SCALE GENOMIC DNA]</scope>
    <source>
        <strain evidence="16 17">BR 10355</strain>
    </source>
</reference>
<comment type="similarity">
    <text evidence="12">In the N-terminal section; belongs to the carbohydrate kinase PfkB family.</text>
</comment>
<dbReference type="InterPro" id="IPR029056">
    <property type="entry name" value="Ribokinase-like"/>
</dbReference>
<comment type="pathway">
    <text evidence="12">Nucleotide-sugar biosynthesis; ADP-L-glycero-beta-D-manno-heptose biosynthesis; ADP-L-glycero-beta-D-manno-heptose from D-glycero-beta-D-manno-heptose 7-phosphate: step 3/4.</text>
</comment>
<feature type="domain" description="Carbohydrate kinase PfkB" evidence="14">
    <location>
        <begin position="68"/>
        <end position="362"/>
    </location>
</feature>